<dbReference type="InterPro" id="IPR058530">
    <property type="entry name" value="Baseplate_J-like_C"/>
</dbReference>
<dbReference type="EMBL" id="BAQW01000010">
    <property type="protein sequence ID" value="GBR14164.1"/>
    <property type="molecule type" value="Genomic_DNA"/>
</dbReference>
<protein>
    <submittedName>
        <fullName evidence="3">Phage Mu protein</fullName>
    </submittedName>
</protein>
<dbReference type="Proteomes" id="UP001061070">
    <property type="component" value="Unassembled WGS sequence"/>
</dbReference>
<organism evidence="3 4">
    <name type="scientific">Gluconobacter frateurii NRIC 0228</name>
    <dbReference type="NCBI Taxonomy" id="1307946"/>
    <lineage>
        <taxon>Bacteria</taxon>
        <taxon>Pseudomonadati</taxon>
        <taxon>Pseudomonadota</taxon>
        <taxon>Alphaproteobacteria</taxon>
        <taxon>Acetobacterales</taxon>
        <taxon>Acetobacteraceae</taxon>
        <taxon>Gluconobacter</taxon>
    </lineage>
</organism>
<dbReference type="InterPro" id="IPR052399">
    <property type="entry name" value="Phage_Baseplate_Assmbl_Protein"/>
</dbReference>
<dbReference type="PANTHER" id="PTHR37829:SF3">
    <property type="entry name" value="PROTEIN JAYE-RELATED"/>
    <property type="match status" value="1"/>
</dbReference>
<dbReference type="PANTHER" id="PTHR37829">
    <property type="entry name" value="PHAGE-LIKE ELEMENT PBSX PROTEIN XKDT"/>
    <property type="match status" value="1"/>
</dbReference>
<reference evidence="3" key="1">
    <citation type="submission" date="2013-04" db="EMBL/GenBank/DDBJ databases">
        <title>The genome sequencing project of 58 acetic acid bacteria.</title>
        <authorList>
            <person name="Okamoto-Kainuma A."/>
            <person name="Ishikawa M."/>
            <person name="Umino S."/>
            <person name="Koizumi Y."/>
            <person name="Shiwa Y."/>
            <person name="Yoshikawa H."/>
            <person name="Matsutani M."/>
            <person name="Matsushita K."/>
        </authorList>
    </citation>
    <scope>NUCLEOTIDE SEQUENCE</scope>
    <source>
        <strain evidence="3">NRIC 0228</strain>
    </source>
</reference>
<evidence type="ECO:0000259" key="2">
    <source>
        <dbReference type="Pfam" id="PF26079"/>
    </source>
</evidence>
<feature type="domain" description="Baseplate J-like C-terminal" evidence="2">
    <location>
        <begin position="295"/>
        <end position="365"/>
    </location>
</feature>
<feature type="domain" description="Baseplate protein J-like barrel" evidence="1">
    <location>
        <begin position="90"/>
        <end position="168"/>
    </location>
</feature>
<dbReference type="Pfam" id="PF26079">
    <property type="entry name" value="Baseplate_J_C"/>
    <property type="match status" value="1"/>
</dbReference>
<proteinExistence type="predicted"/>
<evidence type="ECO:0000313" key="3">
    <source>
        <dbReference type="EMBL" id="GBR14164.1"/>
    </source>
</evidence>
<name>A0ABQ0QD97_9PROT</name>
<dbReference type="Pfam" id="PF04865">
    <property type="entry name" value="Baseplate_J"/>
    <property type="match status" value="1"/>
</dbReference>
<evidence type="ECO:0000259" key="1">
    <source>
        <dbReference type="Pfam" id="PF04865"/>
    </source>
</evidence>
<dbReference type="InterPro" id="IPR006949">
    <property type="entry name" value="Barrel_Baseplate_J-like"/>
</dbReference>
<gene>
    <name evidence="3" type="ORF">AA0228_2191</name>
</gene>
<keyword evidence="4" id="KW-1185">Reference proteome</keyword>
<dbReference type="RefSeq" id="WP_099183153.1">
    <property type="nucleotide sequence ID" value="NZ_BAQW01000010.1"/>
</dbReference>
<sequence length="365" mass="38404">MAFLSPTYQDILQTNINEVTYTLTNGQVPLANSVIRTVMQANSKVQWLQYAFLQKVALQATPATSTGIYLDYWGSLKGITRKASSTATSQVTFTGTSGVSIPASSVLIAQNGETYTTDNLVLVGSSVGITAVSAGTEGNQLSNITLTLQTPIAGVDSTIVLTNAITNGSDVETDDLYRVRVLQAYSTQATGDSRQEHINWALAVPSVTAAWVPSAPLVGTQCVIYVMLDRTNSFLGYPQGTDGTATAETRYTTATGDQLSVANAMYDEKPYTEIQIITAPVRNDIGFEISGLASASAAVQASVKTAIQTLFHAQGTPLGTDITIAAISEAISQTVGGTDFTITSPTTDIKLNIGDLPEVGTVTFS</sequence>
<comment type="caution">
    <text evidence="3">The sequence shown here is derived from an EMBL/GenBank/DDBJ whole genome shotgun (WGS) entry which is preliminary data.</text>
</comment>
<evidence type="ECO:0000313" key="4">
    <source>
        <dbReference type="Proteomes" id="UP001061070"/>
    </source>
</evidence>
<accession>A0ABQ0QD97</accession>